<comment type="caution">
    <text evidence="1">The sequence shown here is derived from an EMBL/GenBank/DDBJ whole genome shotgun (WGS) entry which is preliminary data.</text>
</comment>
<keyword evidence="2" id="KW-1185">Reference proteome</keyword>
<evidence type="ECO:0000313" key="1">
    <source>
        <dbReference type="EMBL" id="GJD95407.1"/>
    </source>
</evidence>
<dbReference type="Proteomes" id="UP001055125">
    <property type="component" value="Unassembled WGS sequence"/>
</dbReference>
<reference evidence="1" key="1">
    <citation type="journal article" date="2021" name="Front. Microbiol.">
        <title>Comprehensive Comparative Genomics and Phenotyping of Methylobacterium Species.</title>
        <authorList>
            <person name="Alessa O."/>
            <person name="Ogura Y."/>
            <person name="Fujitani Y."/>
            <person name="Takami H."/>
            <person name="Hayashi T."/>
            <person name="Sahin N."/>
            <person name="Tani A."/>
        </authorList>
    </citation>
    <scope>NUCLEOTIDE SEQUENCE</scope>
    <source>
        <strain evidence="1">DSM 19015</strain>
    </source>
</reference>
<gene>
    <name evidence="1" type="ORF">OCOJLMKI_2619</name>
</gene>
<sequence>MTASEMAAFADMSDAETTAVAYVEAAGGDPNRALLWAIEDLIALEHRFAQAQRSVSKGYIRAAAMERA</sequence>
<protein>
    <submittedName>
        <fullName evidence="1">Uncharacterized protein</fullName>
    </submittedName>
</protein>
<dbReference type="EMBL" id="BPQP01000036">
    <property type="protein sequence ID" value="GJD95407.1"/>
    <property type="molecule type" value="Genomic_DNA"/>
</dbReference>
<evidence type="ECO:0000313" key="2">
    <source>
        <dbReference type="Proteomes" id="UP001055125"/>
    </source>
</evidence>
<name>A0ABQ4RZ08_9HYPH</name>
<dbReference type="RefSeq" id="WP_238244547.1">
    <property type="nucleotide sequence ID" value="NZ_BPQP01000036.1"/>
</dbReference>
<proteinExistence type="predicted"/>
<accession>A0ABQ4RZ08</accession>
<reference evidence="1" key="2">
    <citation type="submission" date="2021-08" db="EMBL/GenBank/DDBJ databases">
        <authorList>
            <person name="Tani A."/>
            <person name="Ola A."/>
            <person name="Ogura Y."/>
            <person name="Katsura K."/>
            <person name="Hayashi T."/>
        </authorList>
    </citation>
    <scope>NUCLEOTIDE SEQUENCE</scope>
    <source>
        <strain evidence="1">DSM 19015</strain>
    </source>
</reference>
<organism evidence="1 2">
    <name type="scientific">Methylobacterium iners</name>
    <dbReference type="NCBI Taxonomy" id="418707"/>
    <lineage>
        <taxon>Bacteria</taxon>
        <taxon>Pseudomonadati</taxon>
        <taxon>Pseudomonadota</taxon>
        <taxon>Alphaproteobacteria</taxon>
        <taxon>Hyphomicrobiales</taxon>
        <taxon>Methylobacteriaceae</taxon>
        <taxon>Methylobacterium</taxon>
    </lineage>
</organism>